<feature type="compositionally biased region" description="Basic residues" evidence="1">
    <location>
        <begin position="10"/>
        <end position="59"/>
    </location>
</feature>
<organism evidence="3 4">
    <name type="scientific">Rathayibacter festucae DSM 15932</name>
    <dbReference type="NCBI Taxonomy" id="1328866"/>
    <lineage>
        <taxon>Bacteria</taxon>
        <taxon>Bacillati</taxon>
        <taxon>Actinomycetota</taxon>
        <taxon>Actinomycetes</taxon>
        <taxon>Micrococcales</taxon>
        <taxon>Microbacteriaceae</taxon>
        <taxon>Rathayibacter</taxon>
    </lineage>
</organism>
<evidence type="ECO:0000256" key="2">
    <source>
        <dbReference type="SAM" id="Phobius"/>
    </source>
</evidence>
<dbReference type="Pfam" id="PF07155">
    <property type="entry name" value="ECF-ribofla_trS"/>
    <property type="match status" value="1"/>
</dbReference>
<feature type="compositionally biased region" description="Basic residues" evidence="1">
    <location>
        <begin position="100"/>
        <end position="112"/>
    </location>
</feature>
<dbReference type="AlphaFoldDB" id="A0A3T0T704"/>
<dbReference type="GO" id="GO:0016020">
    <property type="term" value="C:membrane"/>
    <property type="evidence" value="ECO:0007669"/>
    <property type="project" value="InterPro"/>
</dbReference>
<evidence type="ECO:0000313" key="3">
    <source>
        <dbReference type="EMBL" id="AZZ54385.1"/>
    </source>
</evidence>
<dbReference type="KEGG" id="rfs:C1I64_16480"/>
<feature type="region of interest" description="Disordered" evidence="1">
    <location>
        <begin position="1"/>
        <end position="133"/>
    </location>
</feature>
<name>A0A3T0T704_9MICO</name>
<dbReference type="InterPro" id="IPR009825">
    <property type="entry name" value="ECF_substrate-spec-like"/>
</dbReference>
<keyword evidence="2" id="KW-0472">Membrane</keyword>
<proteinExistence type="predicted"/>
<reference evidence="3 4" key="1">
    <citation type="submission" date="2018-03" db="EMBL/GenBank/DDBJ databases">
        <title>Bacteriophage NCPPB3778 and a type I-E CRISPR drive the evolution of the US Biological Select Agent, Rathayibacter toxicus.</title>
        <authorList>
            <person name="Davis E.W.II."/>
            <person name="Tabima J.F."/>
            <person name="Weisberg A.J."/>
            <person name="Dantas Lopes L."/>
            <person name="Wiseman M.S."/>
            <person name="Wiseman M.S."/>
            <person name="Pupko T."/>
            <person name="Belcher M.S."/>
            <person name="Sechler A.J."/>
            <person name="Tancos M.A."/>
            <person name="Schroeder B.K."/>
            <person name="Murray T.D."/>
            <person name="Luster D.G."/>
            <person name="Schneider W.L."/>
            <person name="Rogers E."/>
            <person name="Andreote F.D."/>
            <person name="Grunwald N.J."/>
            <person name="Putnam M.L."/>
            <person name="Chang J.H."/>
        </authorList>
    </citation>
    <scope>NUCLEOTIDE SEQUENCE [LARGE SCALE GENOMIC DNA]</scope>
    <source>
        <strain evidence="3 4">DSM 15932</strain>
    </source>
</reference>
<feature type="transmembrane region" description="Helical" evidence="2">
    <location>
        <begin position="177"/>
        <end position="201"/>
    </location>
</feature>
<feature type="compositionally biased region" description="Pro residues" evidence="1">
    <location>
        <begin position="83"/>
        <end position="97"/>
    </location>
</feature>
<dbReference type="PANTHER" id="PTHR37815:SF3">
    <property type="entry name" value="UPF0397 PROTEIN SPR0429"/>
    <property type="match status" value="1"/>
</dbReference>
<feature type="transmembrane region" description="Helical" evidence="2">
    <location>
        <begin position="275"/>
        <end position="299"/>
    </location>
</feature>
<gene>
    <name evidence="3" type="ORF">C1I64_16480</name>
</gene>
<protein>
    <recommendedName>
        <fullName evidence="5">ECF transporter S component</fullName>
    </recommendedName>
</protein>
<dbReference type="Proteomes" id="UP000285317">
    <property type="component" value="Chromosome"/>
</dbReference>
<dbReference type="PANTHER" id="PTHR37815">
    <property type="entry name" value="UPF0397 PROTEIN BC_2624-RELATED"/>
    <property type="match status" value="1"/>
</dbReference>
<keyword evidence="2" id="KW-1133">Transmembrane helix</keyword>
<evidence type="ECO:0008006" key="5">
    <source>
        <dbReference type="Google" id="ProtNLM"/>
    </source>
</evidence>
<accession>A0A3T0T704</accession>
<dbReference type="Gene3D" id="1.10.1760.20">
    <property type="match status" value="1"/>
</dbReference>
<sequence length="312" mass="34464">MGDRRDRQRVLHHPRRRHGARAGRPRGGRRRRRDRRRRQPRRGRARHGALARPGRRPRPLPRGAARDRLRARRPAPRTRERPPPAPARPRPAPPPCAARPRQHPRRRTHRRSPQLLSLPRKDTPVTATTSTAAKTGPWAVSSRTIVFGAVGAALYGALGALSFVIPGTMISIRPAIAIIPFVGLRFGPVAGFFTGAVGNAIVDQIMGYGFLTYWNWSIANGLVGLLAGLIGYYAKEPRTTGRQLVWAAAIAVAAVVVGLLFTATDFLFLGQTFQYWFFGSYLLAILATGITAVILVPVLDRVWKPLQNLAGR</sequence>
<keyword evidence="2" id="KW-0812">Transmembrane</keyword>
<evidence type="ECO:0000256" key="1">
    <source>
        <dbReference type="SAM" id="MobiDB-lite"/>
    </source>
</evidence>
<feature type="transmembrane region" description="Helical" evidence="2">
    <location>
        <begin position="213"/>
        <end position="232"/>
    </location>
</feature>
<evidence type="ECO:0000313" key="4">
    <source>
        <dbReference type="Proteomes" id="UP000285317"/>
    </source>
</evidence>
<feature type="transmembrane region" description="Helical" evidence="2">
    <location>
        <begin position="145"/>
        <end position="165"/>
    </location>
</feature>
<dbReference type="EMBL" id="CP028137">
    <property type="protein sequence ID" value="AZZ54385.1"/>
    <property type="molecule type" value="Genomic_DNA"/>
</dbReference>
<feature type="transmembrane region" description="Helical" evidence="2">
    <location>
        <begin position="244"/>
        <end position="269"/>
    </location>
</feature>